<dbReference type="PANTHER" id="PTHR12377:SF0">
    <property type="entry name" value="CYTOSOLIC IRON-SULFUR ASSEMBLY COMPONENT 2B"/>
    <property type="match status" value="1"/>
</dbReference>
<name>A0ABR1CVG0_NECAM</name>
<evidence type="ECO:0000313" key="2">
    <source>
        <dbReference type="EMBL" id="KAK6742045.1"/>
    </source>
</evidence>
<reference evidence="2 3" key="1">
    <citation type="submission" date="2023-08" db="EMBL/GenBank/DDBJ databases">
        <title>A Necator americanus chromosomal reference genome.</title>
        <authorList>
            <person name="Ilik V."/>
            <person name="Petrzelkova K.J."/>
            <person name="Pardy F."/>
            <person name="Fuh T."/>
            <person name="Niatou-Singa F.S."/>
            <person name="Gouil Q."/>
            <person name="Baker L."/>
            <person name="Ritchie M.E."/>
            <person name="Jex A.R."/>
            <person name="Gazzola D."/>
            <person name="Li H."/>
            <person name="Toshio Fujiwara R."/>
            <person name="Zhan B."/>
            <person name="Aroian R.V."/>
            <person name="Pafco B."/>
            <person name="Schwarz E.M."/>
        </authorList>
    </citation>
    <scope>NUCLEOTIDE SEQUENCE [LARGE SCALE GENOMIC DNA]</scope>
    <source>
        <strain evidence="2 3">Aroian</strain>
        <tissue evidence="2">Whole animal</tissue>
    </source>
</reference>
<evidence type="ECO:0000313" key="3">
    <source>
        <dbReference type="Proteomes" id="UP001303046"/>
    </source>
</evidence>
<comment type="similarity">
    <text evidence="1">Belongs to the MIP18 family.</text>
</comment>
<dbReference type="Gene3D" id="3.30.300.130">
    <property type="entry name" value="Fe-S cluster assembly (FSCA)"/>
    <property type="match status" value="1"/>
</dbReference>
<dbReference type="InterPro" id="IPR034904">
    <property type="entry name" value="FSCA_dom_sf"/>
</dbReference>
<evidence type="ECO:0008006" key="4">
    <source>
        <dbReference type="Google" id="ProtNLM"/>
    </source>
</evidence>
<proteinExistence type="inferred from homology"/>
<sequence length="183" mass="20410">MGDASKSFTRLLAATLHRGASKEAVYAIAHVLHAVLTLLYQREPRLSKCEGHASTPEFLAPPLSFGWKGNADHIQSVDLWNQHTFHGQALLASCNSHQPNDDFLKAATCNNLQQANGQEELIHAFKDNKHTYVDVRFTPTIPHCAMATLIGLAIRVKLVRSLHPKIKAVPMRISGLRYRLSWI</sequence>
<dbReference type="PANTHER" id="PTHR12377">
    <property type="entry name" value="CYTOSOLIC IRON-SULFUR ASSEMBLY COMPONENT 2B-RELATED"/>
    <property type="match status" value="1"/>
</dbReference>
<gene>
    <name evidence="2" type="primary">Necator_chrIII.g10499</name>
    <name evidence="2" type="ORF">RB195_009734</name>
</gene>
<keyword evidence="3" id="KW-1185">Reference proteome</keyword>
<organism evidence="2 3">
    <name type="scientific">Necator americanus</name>
    <name type="common">Human hookworm</name>
    <dbReference type="NCBI Taxonomy" id="51031"/>
    <lineage>
        <taxon>Eukaryota</taxon>
        <taxon>Metazoa</taxon>
        <taxon>Ecdysozoa</taxon>
        <taxon>Nematoda</taxon>
        <taxon>Chromadorea</taxon>
        <taxon>Rhabditida</taxon>
        <taxon>Rhabditina</taxon>
        <taxon>Rhabditomorpha</taxon>
        <taxon>Strongyloidea</taxon>
        <taxon>Ancylostomatidae</taxon>
        <taxon>Bunostominae</taxon>
        <taxon>Necator</taxon>
    </lineage>
</organism>
<dbReference type="Proteomes" id="UP001303046">
    <property type="component" value="Unassembled WGS sequence"/>
</dbReference>
<protein>
    <recommendedName>
        <fullName evidence="4">MIP18 family-like domain-containing protein</fullName>
    </recommendedName>
</protein>
<evidence type="ECO:0000256" key="1">
    <source>
        <dbReference type="ARBA" id="ARBA00010381"/>
    </source>
</evidence>
<comment type="caution">
    <text evidence="2">The sequence shown here is derived from an EMBL/GenBank/DDBJ whole genome shotgun (WGS) entry which is preliminary data.</text>
</comment>
<accession>A0ABR1CVG0</accession>
<dbReference type="InterPro" id="IPR039796">
    <property type="entry name" value="MIP18"/>
</dbReference>
<dbReference type="EMBL" id="JAVFWL010000003">
    <property type="protein sequence ID" value="KAK6742045.1"/>
    <property type="molecule type" value="Genomic_DNA"/>
</dbReference>